<dbReference type="Proteomes" id="UP000092460">
    <property type="component" value="Unassembled WGS sequence"/>
</dbReference>
<dbReference type="EMBL" id="JXJN01020462">
    <property type="status" value="NOT_ANNOTATED_CDS"/>
    <property type="molecule type" value="Genomic_DNA"/>
</dbReference>
<organism evidence="1 2">
    <name type="scientific">Glossina palpalis gambiensis</name>
    <dbReference type="NCBI Taxonomy" id="67801"/>
    <lineage>
        <taxon>Eukaryota</taxon>
        <taxon>Metazoa</taxon>
        <taxon>Ecdysozoa</taxon>
        <taxon>Arthropoda</taxon>
        <taxon>Hexapoda</taxon>
        <taxon>Insecta</taxon>
        <taxon>Pterygota</taxon>
        <taxon>Neoptera</taxon>
        <taxon>Endopterygota</taxon>
        <taxon>Diptera</taxon>
        <taxon>Brachycera</taxon>
        <taxon>Muscomorpha</taxon>
        <taxon>Hippoboscoidea</taxon>
        <taxon>Glossinidae</taxon>
        <taxon>Glossina</taxon>
    </lineage>
</organism>
<sequence length="162" mass="18453">MLEVFDGPSILAQAAQIRENRPLLAETLFQQTPPNTEGDCREEVLRVVLTIHDRILQLGLCDVFTNLKTLYSRKGVELRRCGYCNEDGTKTETYKNSSLLNAYHRTSHNGGLEELLDENLQAAENMRLHNEKFLFFQILFCLVNFGISCGREKSCNILKQVG</sequence>
<keyword evidence="2" id="KW-1185">Reference proteome</keyword>
<proteinExistence type="predicted"/>
<evidence type="ECO:0000313" key="1">
    <source>
        <dbReference type="EnsemblMetazoa" id="GPPI040559-PA"/>
    </source>
</evidence>
<reference evidence="2" key="1">
    <citation type="submission" date="2015-01" db="EMBL/GenBank/DDBJ databases">
        <authorList>
            <person name="Aksoy S."/>
            <person name="Warren W."/>
            <person name="Wilson R.K."/>
        </authorList>
    </citation>
    <scope>NUCLEOTIDE SEQUENCE [LARGE SCALE GENOMIC DNA]</scope>
    <source>
        <strain evidence="2">IAEA</strain>
    </source>
</reference>
<dbReference type="EnsemblMetazoa" id="GPPI040559-RA">
    <property type="protein sequence ID" value="GPPI040559-PA"/>
    <property type="gene ID" value="GPPI040559"/>
</dbReference>
<name>A0A1B0BU37_9MUSC</name>
<reference evidence="1" key="2">
    <citation type="submission" date="2020-05" db="UniProtKB">
        <authorList>
            <consortium name="EnsemblMetazoa"/>
        </authorList>
    </citation>
    <scope>IDENTIFICATION</scope>
    <source>
        <strain evidence="1">IAEA</strain>
    </source>
</reference>
<accession>A0A1B0BU37</accession>
<dbReference type="VEuPathDB" id="VectorBase:GPPI040559"/>
<dbReference type="AlphaFoldDB" id="A0A1B0BU37"/>
<protein>
    <submittedName>
        <fullName evidence="1">Uncharacterized protein</fullName>
    </submittedName>
</protein>
<evidence type="ECO:0000313" key="2">
    <source>
        <dbReference type="Proteomes" id="UP000092460"/>
    </source>
</evidence>